<proteinExistence type="predicted"/>
<keyword evidence="3" id="KW-1185">Reference proteome</keyword>
<sequence length="194" mass="21800">MVPSWPRPDPAESLDHYARRLARDLDVRGPCLIGGASFGGIVALHAAKYLDVKGVVLIGSIRSPAELPMYARAARPLKCFVHVLPIRTLQWIVAPLSSQWFRRLSPFTWGLVGQFRRSDPKVFRWSLSRILDWRETPEPDCPVFQIHGDRDRTLPLRYTQPDTVVKGGGHVISLTHGREVNAFVNSVLRSVESG</sequence>
<feature type="domain" description="AB hydrolase-1" evidence="1">
    <location>
        <begin position="6"/>
        <end position="182"/>
    </location>
</feature>
<dbReference type="SUPFAM" id="SSF53474">
    <property type="entry name" value="alpha/beta-Hydrolases"/>
    <property type="match status" value="1"/>
</dbReference>
<dbReference type="InterPro" id="IPR029058">
    <property type="entry name" value="AB_hydrolase_fold"/>
</dbReference>
<comment type="caution">
    <text evidence="2">The sequence shown here is derived from an EMBL/GenBank/DDBJ whole genome shotgun (WGS) entry which is preliminary data.</text>
</comment>
<reference evidence="2 3" key="1">
    <citation type="journal article" date="2013" name="Mar. Genomics">
        <title>Expression of sulfatases in Rhodopirellula baltica and the diversity of sulfatases in the genus Rhodopirellula.</title>
        <authorList>
            <person name="Wegner C.E."/>
            <person name="Richter-Heitmann T."/>
            <person name="Klindworth A."/>
            <person name="Klockow C."/>
            <person name="Richter M."/>
            <person name="Achstetter T."/>
            <person name="Glockner F.O."/>
            <person name="Harder J."/>
        </authorList>
    </citation>
    <scope>NUCLEOTIDE SEQUENCE [LARGE SCALE GENOMIC DNA]</scope>
    <source>
        <strain evidence="2 3">SM41</strain>
    </source>
</reference>
<evidence type="ECO:0000313" key="3">
    <source>
        <dbReference type="Proteomes" id="UP000011885"/>
    </source>
</evidence>
<dbReference type="AlphaFoldDB" id="M5U953"/>
<evidence type="ECO:0000259" key="1">
    <source>
        <dbReference type="Pfam" id="PF12697"/>
    </source>
</evidence>
<name>M5U953_9BACT</name>
<evidence type="ECO:0000313" key="2">
    <source>
        <dbReference type="EMBL" id="EMI57992.1"/>
    </source>
</evidence>
<organism evidence="2 3">
    <name type="scientific">Rhodopirellula sallentina SM41</name>
    <dbReference type="NCBI Taxonomy" id="1263870"/>
    <lineage>
        <taxon>Bacteria</taxon>
        <taxon>Pseudomonadati</taxon>
        <taxon>Planctomycetota</taxon>
        <taxon>Planctomycetia</taxon>
        <taxon>Pirellulales</taxon>
        <taxon>Pirellulaceae</taxon>
        <taxon>Rhodopirellula</taxon>
    </lineage>
</organism>
<dbReference type="Gene3D" id="3.40.50.1820">
    <property type="entry name" value="alpha/beta hydrolase"/>
    <property type="match status" value="1"/>
</dbReference>
<dbReference type="InterPro" id="IPR000073">
    <property type="entry name" value="AB_hydrolase_1"/>
</dbReference>
<dbReference type="Pfam" id="PF12697">
    <property type="entry name" value="Abhydrolase_6"/>
    <property type="match status" value="1"/>
</dbReference>
<gene>
    <name evidence="2" type="ORF">RSSM_00511</name>
</gene>
<dbReference type="Proteomes" id="UP000011885">
    <property type="component" value="Unassembled WGS sequence"/>
</dbReference>
<dbReference type="PATRIC" id="fig|1263870.3.peg.561"/>
<dbReference type="EMBL" id="ANOH01000048">
    <property type="protein sequence ID" value="EMI57992.1"/>
    <property type="molecule type" value="Genomic_DNA"/>
</dbReference>
<protein>
    <recommendedName>
        <fullName evidence="1">AB hydrolase-1 domain-containing protein</fullName>
    </recommendedName>
</protein>
<accession>M5U953</accession>